<proteinExistence type="predicted"/>
<dbReference type="AlphaFoldDB" id="A0A0G2I8Y6"/>
<sequence length="98" mass="10760">MLPKVPLLNLLRFIQRCSAPVAADDGSETAVNKVPVSMAGSLPFPVMPYDAFRVIPFTSLIAIMANNQTLLNYLMMATPSFPTQNTNVTLNTTNPNYR</sequence>
<protein>
    <submittedName>
        <fullName evidence="1">Uncharacterized protein</fullName>
    </submittedName>
</protein>
<reference evidence="2" key="1">
    <citation type="journal article" date="2015" name="PLoS Genet.">
        <title>The dynamic genome and transcriptome of the human fungal pathogen Blastomyces and close relative Emmonsia.</title>
        <authorList>
            <person name="Munoz J.F."/>
            <person name="Gauthier G.M."/>
            <person name="Desjardins C.A."/>
            <person name="Gallo J.E."/>
            <person name="Holder J."/>
            <person name="Sullivan T.D."/>
            <person name="Marty A.J."/>
            <person name="Carmen J.C."/>
            <person name="Chen Z."/>
            <person name="Ding L."/>
            <person name="Gujja S."/>
            <person name="Magrini V."/>
            <person name="Misas E."/>
            <person name="Mitreva M."/>
            <person name="Priest M."/>
            <person name="Saif S."/>
            <person name="Whiston E.A."/>
            <person name="Young S."/>
            <person name="Zeng Q."/>
            <person name="Goldman W.E."/>
            <person name="Mardis E.R."/>
            <person name="Taylor J.W."/>
            <person name="McEwen J.G."/>
            <person name="Clay O.K."/>
            <person name="Klein B.S."/>
            <person name="Cuomo C.A."/>
        </authorList>
    </citation>
    <scope>NUCLEOTIDE SEQUENCE [LARGE SCALE GENOMIC DNA]</scope>
    <source>
        <strain evidence="2">UAMH 3008</strain>
    </source>
</reference>
<dbReference type="Proteomes" id="UP000034164">
    <property type="component" value="Unassembled WGS sequence"/>
</dbReference>
<dbReference type="VEuPathDB" id="FungiDB:EMCG_07561"/>
<organism evidence="1 2">
    <name type="scientific">[Emmonsia] crescens</name>
    <dbReference type="NCBI Taxonomy" id="73230"/>
    <lineage>
        <taxon>Eukaryota</taxon>
        <taxon>Fungi</taxon>
        <taxon>Dikarya</taxon>
        <taxon>Ascomycota</taxon>
        <taxon>Pezizomycotina</taxon>
        <taxon>Eurotiomycetes</taxon>
        <taxon>Eurotiomycetidae</taxon>
        <taxon>Onygenales</taxon>
        <taxon>Ajellomycetaceae</taxon>
        <taxon>Emergomyces</taxon>
    </lineage>
</organism>
<evidence type="ECO:0000313" key="1">
    <source>
        <dbReference type="EMBL" id="KKZ66730.1"/>
    </source>
</evidence>
<dbReference type="EMBL" id="LCZI01000412">
    <property type="protein sequence ID" value="KKZ66730.1"/>
    <property type="molecule type" value="Genomic_DNA"/>
</dbReference>
<name>A0A0G2I8Y6_9EURO</name>
<evidence type="ECO:0000313" key="2">
    <source>
        <dbReference type="Proteomes" id="UP000034164"/>
    </source>
</evidence>
<comment type="caution">
    <text evidence="1">The sequence shown here is derived from an EMBL/GenBank/DDBJ whole genome shotgun (WGS) entry which is preliminary data.</text>
</comment>
<accession>A0A0G2I8Y6</accession>
<gene>
    <name evidence="1" type="ORF">EMCG_07561</name>
</gene>